<dbReference type="PANTHER" id="PTHR34653:SF1">
    <property type="entry name" value="FLAGELLAR HOOK-BASAL BODY COMPLEX PROTEIN FLIE"/>
    <property type="match status" value="1"/>
</dbReference>
<evidence type="ECO:0000256" key="2">
    <source>
        <dbReference type="ARBA" id="ARBA00009272"/>
    </source>
</evidence>
<dbReference type="PANTHER" id="PTHR34653">
    <property type="match status" value="1"/>
</dbReference>
<dbReference type="GO" id="GO:0009425">
    <property type="term" value="C:bacterial-type flagellum basal body"/>
    <property type="evidence" value="ECO:0007669"/>
    <property type="project" value="UniProtKB-SubCell"/>
</dbReference>
<accession>A0A517Y9R3</accession>
<keyword evidence="7" id="KW-1185">Reference proteome</keyword>
<dbReference type="RefSeq" id="WP_145087854.1">
    <property type="nucleotide sequence ID" value="NZ_CP036274.1"/>
</dbReference>
<keyword evidence="3 4" id="KW-0975">Bacterial flagellum</keyword>
<evidence type="ECO:0000256" key="3">
    <source>
        <dbReference type="ARBA" id="ARBA00023143"/>
    </source>
</evidence>
<dbReference type="GO" id="GO:0003774">
    <property type="term" value="F:cytoskeletal motor activity"/>
    <property type="evidence" value="ECO:0007669"/>
    <property type="project" value="InterPro"/>
</dbReference>
<evidence type="ECO:0000313" key="6">
    <source>
        <dbReference type="EMBL" id="QDU26974.1"/>
    </source>
</evidence>
<comment type="subcellular location">
    <subcellularLocation>
        <location evidence="1 4">Bacterial flagellum basal body</location>
    </subcellularLocation>
</comment>
<evidence type="ECO:0000256" key="5">
    <source>
        <dbReference type="NCBIfam" id="TIGR00205"/>
    </source>
</evidence>
<dbReference type="PRINTS" id="PR01006">
    <property type="entry name" value="FLGHOOKFLIE"/>
</dbReference>
<dbReference type="Proteomes" id="UP000315017">
    <property type="component" value="Chromosome"/>
</dbReference>
<dbReference type="GO" id="GO:0005198">
    <property type="term" value="F:structural molecule activity"/>
    <property type="evidence" value="ECO:0007669"/>
    <property type="project" value="UniProtKB-UniRule"/>
</dbReference>
<evidence type="ECO:0000313" key="7">
    <source>
        <dbReference type="Proteomes" id="UP000315017"/>
    </source>
</evidence>
<dbReference type="NCBIfam" id="TIGR00205">
    <property type="entry name" value="fliE"/>
    <property type="match status" value="1"/>
</dbReference>
<dbReference type="HAMAP" id="MF_00724">
    <property type="entry name" value="FliE"/>
    <property type="match status" value="1"/>
</dbReference>
<dbReference type="GO" id="GO:0071973">
    <property type="term" value="P:bacterial-type flagellum-dependent cell motility"/>
    <property type="evidence" value="ECO:0007669"/>
    <property type="project" value="InterPro"/>
</dbReference>
<organism evidence="6 7">
    <name type="scientific">Anatilimnocola aggregata</name>
    <dbReference type="NCBI Taxonomy" id="2528021"/>
    <lineage>
        <taxon>Bacteria</taxon>
        <taxon>Pseudomonadati</taxon>
        <taxon>Planctomycetota</taxon>
        <taxon>Planctomycetia</taxon>
        <taxon>Pirellulales</taxon>
        <taxon>Pirellulaceae</taxon>
        <taxon>Anatilimnocola</taxon>
    </lineage>
</organism>
<evidence type="ECO:0000256" key="4">
    <source>
        <dbReference type="HAMAP-Rule" id="MF_00724"/>
    </source>
</evidence>
<dbReference type="AlphaFoldDB" id="A0A517Y9R3"/>
<dbReference type="EMBL" id="CP036274">
    <property type="protein sequence ID" value="QDU26974.1"/>
    <property type="molecule type" value="Genomic_DNA"/>
</dbReference>
<protein>
    <recommendedName>
        <fullName evidence="4 5">Flagellar hook-basal body complex protein FliE</fullName>
    </recommendedName>
</protein>
<keyword evidence="6" id="KW-0282">Flagellum</keyword>
<dbReference type="OrthoDB" id="285952at2"/>
<evidence type="ECO:0000256" key="1">
    <source>
        <dbReference type="ARBA" id="ARBA00004117"/>
    </source>
</evidence>
<dbReference type="KEGG" id="aagg:ETAA8_20580"/>
<sequence length="115" mass="12574">MNPISATSSFPASQLNIAKLGGQPQLDALRLQPGELGGTEGTQQPFKNMLLEALDQVNNMQQEADQAVQQLVTGGEVNPAEVLTSLQKADMSFRLMLQIRNKLVSAWQEVNNIRI</sequence>
<comment type="similarity">
    <text evidence="2 4">Belongs to the FliE family.</text>
</comment>
<reference evidence="6 7" key="1">
    <citation type="submission" date="2019-02" db="EMBL/GenBank/DDBJ databases">
        <title>Deep-cultivation of Planctomycetes and their phenomic and genomic characterization uncovers novel biology.</title>
        <authorList>
            <person name="Wiegand S."/>
            <person name="Jogler M."/>
            <person name="Boedeker C."/>
            <person name="Pinto D."/>
            <person name="Vollmers J."/>
            <person name="Rivas-Marin E."/>
            <person name="Kohn T."/>
            <person name="Peeters S.H."/>
            <person name="Heuer A."/>
            <person name="Rast P."/>
            <person name="Oberbeckmann S."/>
            <person name="Bunk B."/>
            <person name="Jeske O."/>
            <person name="Meyerdierks A."/>
            <person name="Storesund J.E."/>
            <person name="Kallscheuer N."/>
            <person name="Luecker S."/>
            <person name="Lage O.M."/>
            <person name="Pohl T."/>
            <person name="Merkel B.J."/>
            <person name="Hornburger P."/>
            <person name="Mueller R.-W."/>
            <person name="Bruemmer F."/>
            <person name="Labrenz M."/>
            <person name="Spormann A.M."/>
            <person name="Op den Camp H."/>
            <person name="Overmann J."/>
            <person name="Amann R."/>
            <person name="Jetten M.S.M."/>
            <person name="Mascher T."/>
            <person name="Medema M.H."/>
            <person name="Devos D.P."/>
            <person name="Kaster A.-K."/>
            <person name="Ovreas L."/>
            <person name="Rohde M."/>
            <person name="Galperin M.Y."/>
            <person name="Jogler C."/>
        </authorList>
    </citation>
    <scope>NUCLEOTIDE SEQUENCE [LARGE SCALE GENOMIC DNA]</scope>
    <source>
        <strain evidence="6 7">ETA_A8</strain>
    </source>
</reference>
<gene>
    <name evidence="4 6" type="primary">fliE</name>
    <name evidence="6" type="ORF">ETAA8_20580</name>
</gene>
<name>A0A517Y9R3_9BACT</name>
<keyword evidence="6" id="KW-0966">Cell projection</keyword>
<dbReference type="Pfam" id="PF02049">
    <property type="entry name" value="FliE"/>
    <property type="match status" value="1"/>
</dbReference>
<dbReference type="InterPro" id="IPR001624">
    <property type="entry name" value="FliE"/>
</dbReference>
<proteinExistence type="inferred from homology"/>
<keyword evidence="6" id="KW-0969">Cilium</keyword>